<dbReference type="CDD" id="cd02440">
    <property type="entry name" value="AdoMet_MTases"/>
    <property type="match status" value="1"/>
</dbReference>
<dbReference type="AlphaFoldDB" id="A0A7I7XLL0"/>
<dbReference type="Proteomes" id="UP000466517">
    <property type="component" value="Chromosome"/>
</dbReference>
<keyword evidence="1" id="KW-0489">Methyltransferase</keyword>
<dbReference type="GO" id="GO:0008757">
    <property type="term" value="F:S-adenosylmethionine-dependent methyltransferase activity"/>
    <property type="evidence" value="ECO:0007669"/>
    <property type="project" value="InterPro"/>
</dbReference>
<reference evidence="1 2" key="1">
    <citation type="journal article" date="2019" name="Emerg. Microbes Infect.">
        <title>Comprehensive subspecies identification of 175 nontuberculous mycobacteria species based on 7547 genomic profiles.</title>
        <authorList>
            <person name="Matsumoto Y."/>
            <person name="Kinjo T."/>
            <person name="Motooka D."/>
            <person name="Nabeya D."/>
            <person name="Jung N."/>
            <person name="Uechi K."/>
            <person name="Horii T."/>
            <person name="Iida T."/>
            <person name="Fujita J."/>
            <person name="Nakamura S."/>
        </authorList>
    </citation>
    <scope>NUCLEOTIDE SEQUENCE [LARGE SCALE GENOMIC DNA]</scope>
    <source>
        <strain evidence="1 2">JCM 13574</strain>
    </source>
</reference>
<dbReference type="GO" id="GO:0009312">
    <property type="term" value="P:oligosaccharide biosynthetic process"/>
    <property type="evidence" value="ECO:0007669"/>
    <property type="project" value="InterPro"/>
</dbReference>
<protein>
    <submittedName>
        <fullName evidence="1">Methyltransferase</fullName>
    </submittedName>
</protein>
<dbReference type="SUPFAM" id="SSF53335">
    <property type="entry name" value="S-adenosyl-L-methionine-dependent methyltransferases"/>
    <property type="match status" value="1"/>
</dbReference>
<dbReference type="Pfam" id="PF05401">
    <property type="entry name" value="NodS"/>
    <property type="match status" value="1"/>
</dbReference>
<proteinExistence type="predicted"/>
<dbReference type="EMBL" id="AP022610">
    <property type="protein sequence ID" value="BBZ30104.1"/>
    <property type="molecule type" value="Genomic_DNA"/>
</dbReference>
<dbReference type="RefSeq" id="WP_308206232.1">
    <property type="nucleotide sequence ID" value="NZ_AP022610.1"/>
</dbReference>
<name>A0A7I7XLL0_9MYCO</name>
<sequence>MDRLPDSYFDDMYAAAGDPWQLAERWYEERKYALTMAMLPDRRYRHAFEPGCSVGVLTAQLLQRCDRVTSLDVSQAALDATRARAAGADGLDLRLGSLDAAWPAEPFDLVVISEVAYYLAGPTLRGVFDRECARLATGTTLVAAHWRHPVADYPLSGDEANALIGATEHLAPLARYLDDDVVIDVLVKGAVVSVAARGDVPGAGLRR</sequence>
<dbReference type="InterPro" id="IPR008715">
    <property type="entry name" value="SAM-MeTfrase_NodS-like"/>
</dbReference>
<gene>
    <name evidence="1" type="ORF">MMAD_43990</name>
</gene>
<evidence type="ECO:0000313" key="2">
    <source>
        <dbReference type="Proteomes" id="UP000466517"/>
    </source>
</evidence>
<dbReference type="GO" id="GO:0032259">
    <property type="term" value="P:methylation"/>
    <property type="evidence" value="ECO:0007669"/>
    <property type="project" value="UniProtKB-KW"/>
</dbReference>
<organism evidence="1 2">
    <name type="scientific">Mycolicibacterium madagascariense</name>
    <dbReference type="NCBI Taxonomy" id="212765"/>
    <lineage>
        <taxon>Bacteria</taxon>
        <taxon>Bacillati</taxon>
        <taxon>Actinomycetota</taxon>
        <taxon>Actinomycetes</taxon>
        <taxon>Mycobacteriales</taxon>
        <taxon>Mycobacteriaceae</taxon>
        <taxon>Mycolicibacterium</taxon>
    </lineage>
</organism>
<evidence type="ECO:0000313" key="1">
    <source>
        <dbReference type="EMBL" id="BBZ30104.1"/>
    </source>
</evidence>
<keyword evidence="2" id="KW-1185">Reference proteome</keyword>
<keyword evidence="1" id="KW-0808">Transferase</keyword>
<dbReference type="KEGG" id="mmag:MMAD_43990"/>
<dbReference type="InterPro" id="IPR029063">
    <property type="entry name" value="SAM-dependent_MTases_sf"/>
</dbReference>
<accession>A0A7I7XLL0</accession>
<dbReference type="Gene3D" id="3.40.50.150">
    <property type="entry name" value="Vaccinia Virus protein VP39"/>
    <property type="match status" value="1"/>
</dbReference>